<dbReference type="EMBL" id="LAZR01000358">
    <property type="protein sequence ID" value="KKN72630.1"/>
    <property type="molecule type" value="Genomic_DNA"/>
</dbReference>
<reference evidence="2" key="1">
    <citation type="journal article" date="2015" name="Nature">
        <title>Complex archaea that bridge the gap between prokaryotes and eukaryotes.</title>
        <authorList>
            <person name="Spang A."/>
            <person name="Saw J.H."/>
            <person name="Jorgensen S.L."/>
            <person name="Zaremba-Niedzwiedzka K."/>
            <person name="Martijn J."/>
            <person name="Lind A.E."/>
            <person name="van Eijk R."/>
            <person name="Schleper C."/>
            <person name="Guy L."/>
            <person name="Ettema T.J."/>
        </authorList>
    </citation>
    <scope>NUCLEOTIDE SEQUENCE</scope>
</reference>
<feature type="region of interest" description="Disordered" evidence="1">
    <location>
        <begin position="1"/>
        <end position="103"/>
    </location>
</feature>
<feature type="compositionally biased region" description="Basic and acidic residues" evidence="1">
    <location>
        <begin position="23"/>
        <end position="41"/>
    </location>
</feature>
<comment type="caution">
    <text evidence="2">The sequence shown here is derived from an EMBL/GenBank/DDBJ whole genome shotgun (WGS) entry which is preliminary data.</text>
</comment>
<evidence type="ECO:0000256" key="1">
    <source>
        <dbReference type="SAM" id="MobiDB-lite"/>
    </source>
</evidence>
<feature type="compositionally biased region" description="Basic and acidic residues" evidence="1">
    <location>
        <begin position="50"/>
        <end position="67"/>
    </location>
</feature>
<accession>A0A0F9SUH0</accession>
<organism evidence="2">
    <name type="scientific">marine sediment metagenome</name>
    <dbReference type="NCBI Taxonomy" id="412755"/>
    <lineage>
        <taxon>unclassified sequences</taxon>
        <taxon>metagenomes</taxon>
        <taxon>ecological metagenomes</taxon>
    </lineage>
</organism>
<gene>
    <name evidence="2" type="ORF">LCGC14_0408720</name>
</gene>
<proteinExistence type="predicted"/>
<feature type="compositionally biased region" description="Basic and acidic residues" evidence="1">
    <location>
        <begin position="81"/>
        <end position="102"/>
    </location>
</feature>
<evidence type="ECO:0000313" key="2">
    <source>
        <dbReference type="EMBL" id="KKN72630.1"/>
    </source>
</evidence>
<dbReference type="AlphaFoldDB" id="A0A0F9SUH0"/>
<name>A0A0F9SUH0_9ZZZZ</name>
<protein>
    <submittedName>
        <fullName evidence="2">Uncharacterized protein</fullName>
    </submittedName>
</protein>
<sequence>MDEQLSMAREEEERLPVLLVGKSGRENKAGASSRDKGKESHAPIGVRQRGKVEDIKSKGKGSSKAEGDNGGPSRPRKHKRDDKGRKSDRILKGEDSQGRRSASELAIVHPGSFCIDDVITGNNPHYWEGVETIHGGTLFRCGRCHKHLWLPNGEEEIYQLGSLVNKVGITNGYCQYLDLTKRRPAKIMMAKLQLIERESVEVEDRMEFARKIDRILYKKDYDKKEV</sequence>